<keyword evidence="8" id="KW-1133">Transmembrane helix</keyword>
<dbReference type="PATRIC" id="fig|1150600.3.peg.2620"/>
<feature type="transmembrane region" description="Helical" evidence="8">
    <location>
        <begin position="26"/>
        <end position="44"/>
    </location>
</feature>
<dbReference type="InterPro" id="IPR023996">
    <property type="entry name" value="TonB-dep_OMP_SusC/RagA"/>
</dbReference>
<evidence type="ECO:0000313" key="10">
    <source>
        <dbReference type="EMBL" id="EOR94152.1"/>
    </source>
</evidence>
<dbReference type="InterPro" id="IPR036942">
    <property type="entry name" value="Beta-barrel_TonB_sf"/>
</dbReference>
<evidence type="ECO:0000256" key="2">
    <source>
        <dbReference type="ARBA" id="ARBA00022448"/>
    </source>
</evidence>
<dbReference type="PROSITE" id="PS52016">
    <property type="entry name" value="TONB_DEPENDENT_REC_3"/>
    <property type="match status" value="1"/>
</dbReference>
<evidence type="ECO:0000256" key="1">
    <source>
        <dbReference type="ARBA" id="ARBA00004571"/>
    </source>
</evidence>
<evidence type="ECO:0000256" key="5">
    <source>
        <dbReference type="ARBA" id="ARBA00023136"/>
    </source>
</evidence>
<keyword evidence="10" id="KW-0675">Receptor</keyword>
<dbReference type="InterPro" id="IPR039426">
    <property type="entry name" value="TonB-dep_rcpt-like"/>
</dbReference>
<keyword evidence="11" id="KW-1185">Reference proteome</keyword>
<evidence type="ECO:0000256" key="8">
    <source>
        <dbReference type="SAM" id="Phobius"/>
    </source>
</evidence>
<evidence type="ECO:0000259" key="9">
    <source>
        <dbReference type="Pfam" id="PF07715"/>
    </source>
</evidence>
<comment type="similarity">
    <text evidence="7">Belongs to the TonB-dependent receptor family.</text>
</comment>
<dbReference type="eggNOG" id="COG1629">
    <property type="taxonomic scope" value="Bacteria"/>
</dbReference>
<evidence type="ECO:0000256" key="6">
    <source>
        <dbReference type="ARBA" id="ARBA00023237"/>
    </source>
</evidence>
<proteinExistence type="inferred from homology"/>
<dbReference type="Gene3D" id="2.40.170.20">
    <property type="entry name" value="TonB-dependent receptor, beta-barrel domain"/>
    <property type="match status" value="1"/>
</dbReference>
<evidence type="ECO:0000256" key="7">
    <source>
        <dbReference type="PROSITE-ProRule" id="PRU01360"/>
    </source>
</evidence>
<comment type="caution">
    <text evidence="10">The sequence shown here is derived from an EMBL/GenBank/DDBJ whole genome shotgun (WGS) entry which is preliminary data.</text>
</comment>
<dbReference type="InterPro" id="IPR008969">
    <property type="entry name" value="CarboxyPept-like_regulatory"/>
</dbReference>
<keyword evidence="4 7" id="KW-0812">Transmembrane</keyword>
<reference evidence="10 11" key="1">
    <citation type="journal article" date="2013" name="Genome Announc.">
        <title>Draft Genome Sequence of Arcticibacter svalbardensis Strain MN12-7T, a Member of the Family Sphingobacteriaceae Isolated from an Arctic Soil Sample.</title>
        <authorList>
            <person name="Shivaji S."/>
            <person name="Ara S."/>
            <person name="Prasad S."/>
            <person name="Manasa B.P."/>
            <person name="Begum Z."/>
            <person name="Singh A."/>
            <person name="Kumar Pinnaka A."/>
        </authorList>
    </citation>
    <scope>NUCLEOTIDE SEQUENCE [LARGE SCALE GENOMIC DNA]</scope>
    <source>
        <strain evidence="10 11">MN12-7</strain>
    </source>
</reference>
<comment type="subcellular location">
    <subcellularLocation>
        <location evidence="1 7">Cell outer membrane</location>
        <topology evidence="1 7">Multi-pass membrane protein</topology>
    </subcellularLocation>
</comment>
<dbReference type="InterPro" id="IPR023997">
    <property type="entry name" value="TonB-dep_OMP_SusC/RagA_CS"/>
</dbReference>
<keyword evidence="2 7" id="KW-0813">Transport</keyword>
<dbReference type="Pfam" id="PF13715">
    <property type="entry name" value="CarbopepD_reg_2"/>
    <property type="match status" value="1"/>
</dbReference>
<organism evidence="10 11">
    <name type="scientific">Arcticibacter svalbardensis MN12-7</name>
    <dbReference type="NCBI Taxonomy" id="1150600"/>
    <lineage>
        <taxon>Bacteria</taxon>
        <taxon>Pseudomonadati</taxon>
        <taxon>Bacteroidota</taxon>
        <taxon>Sphingobacteriia</taxon>
        <taxon>Sphingobacteriales</taxon>
        <taxon>Sphingobacteriaceae</taxon>
        <taxon>Arcticibacter</taxon>
    </lineage>
</organism>
<evidence type="ECO:0000313" key="11">
    <source>
        <dbReference type="Proteomes" id="UP000014174"/>
    </source>
</evidence>
<dbReference type="SUPFAM" id="SSF56935">
    <property type="entry name" value="Porins"/>
    <property type="match status" value="1"/>
</dbReference>
<dbReference type="Pfam" id="PF07715">
    <property type="entry name" value="Plug"/>
    <property type="match status" value="1"/>
</dbReference>
<sequence>MILIPIFDLVNQTKPNQLNEIIMNRILRCFCLLIYLGVPGVIYAQKTVIKGKIVAENDLLPLPGATVSVKNKPINAIADVDGNFTITTTSPLDVLQIRFVGFISQEISIQGKKQITVILANNQTILDQVVVIGYGSEKRSDLTGAIGSVNVEDFKKASVSSVEEALAGRVAGVQVNAADGQPGSPLNIIIRGVSSLTQETSPLYVIDGFPVEDFNNNLLNPADIESIEVLKDASATAIYGSRGGNGVIIVTTKKGAAGLPKISYDFYTGFQNEVKRYELMNAYEFVKYQIELNPATTRYTTDIGKTLDAYKDVQGIDWQDEAMQMGKLQSHSLSLSGGDKNTKYVVSGSYFDQKGLLLNSGFKRYQGRIVLDQTVNKNLKVGVNLNMASTEKFGAVANSSGDNGSSTLNVMYSIWGYRPVAGGSEENEDILLEDPTDPDVNAASDYRFNPVLSLKNEYNLAFNNSLLGNAYAEYKFSKNLTLRSTMGITKGWYKQEIFNNTNTRDGSPSTPQGANGMNGSFVHSESLNFLNENTITYKKTIKKHSLNLLAGYTFQKYKAAVDGFSANQVPNADLGNSGLDEGVPDRIRASSTLNGLESYLTRISYNYNFKYYLTASFRGDGSSKFSKGNKWAYFPSTSFAWRISKENFFKPYLKIIEDAKLRIGYGSTGNNRVSDFAYRSSLFVSGYGYGFNNGAIPATYPQALGNYDIKWESSNMLNAGFDLSFLNGKINLTADVYKKNTTDLLLNASLNPSSGYSNAFKNIGEISNEGVELTLNTVNIKKKDFSWTSNFNISFNKNRVVSLNEDQAALLTSVGWSSNYNNTTPYIAKPGKSVALFYGFIFDGIYQYEDFNNTSSGGYQLKDGIPNNGAAASTIQPGDIKYKDINGDGLVNSDDRTIIGDPNPIHIGGFSNNFTYKGFDLNVFLQWSYGNEILNANRLEFEGGSARTSLNQFATFQDRWTPTNPSNEYFRARGQGPSVYSSKIVEDGSYLRLKTVALGYIIPDKLSKRLKMSRLRIYASMQNIATWTNYSGIDPDVSVRASALTPGFDWSAYPSAKTFTFGLNLNF</sequence>
<protein>
    <submittedName>
        <fullName evidence="10">TonB-dependent receptor</fullName>
    </submittedName>
</protein>
<dbReference type="NCBIfam" id="TIGR04057">
    <property type="entry name" value="SusC_RagA_signa"/>
    <property type="match status" value="1"/>
</dbReference>
<dbReference type="NCBIfam" id="TIGR04056">
    <property type="entry name" value="OMP_RagA_SusC"/>
    <property type="match status" value="1"/>
</dbReference>
<dbReference type="STRING" id="1150600.ADIARSV_2647"/>
<dbReference type="FunFam" id="2.170.130.10:FF:000008">
    <property type="entry name" value="SusC/RagA family TonB-linked outer membrane protein"/>
    <property type="match status" value="1"/>
</dbReference>
<dbReference type="InterPro" id="IPR012910">
    <property type="entry name" value="Plug_dom"/>
</dbReference>
<gene>
    <name evidence="10" type="ORF">ADIARSV_2647</name>
</gene>
<dbReference type="EMBL" id="AQPN01000096">
    <property type="protein sequence ID" value="EOR94152.1"/>
    <property type="molecule type" value="Genomic_DNA"/>
</dbReference>
<name>R9GQS0_9SPHI</name>
<dbReference type="GO" id="GO:0009279">
    <property type="term" value="C:cell outer membrane"/>
    <property type="evidence" value="ECO:0007669"/>
    <property type="project" value="UniProtKB-SubCell"/>
</dbReference>
<accession>R9GQS0</accession>
<keyword evidence="6 7" id="KW-0998">Cell outer membrane</keyword>
<evidence type="ECO:0000256" key="4">
    <source>
        <dbReference type="ARBA" id="ARBA00022692"/>
    </source>
</evidence>
<dbReference type="AlphaFoldDB" id="R9GQS0"/>
<keyword evidence="5 7" id="KW-0472">Membrane</keyword>
<keyword evidence="3 7" id="KW-1134">Transmembrane beta strand</keyword>
<feature type="domain" description="TonB-dependent receptor plug" evidence="9">
    <location>
        <begin position="140"/>
        <end position="247"/>
    </location>
</feature>
<dbReference type="Gene3D" id="2.170.130.10">
    <property type="entry name" value="TonB-dependent receptor, plug domain"/>
    <property type="match status" value="1"/>
</dbReference>
<dbReference type="SUPFAM" id="SSF49464">
    <property type="entry name" value="Carboxypeptidase regulatory domain-like"/>
    <property type="match status" value="1"/>
</dbReference>
<evidence type="ECO:0000256" key="3">
    <source>
        <dbReference type="ARBA" id="ARBA00022452"/>
    </source>
</evidence>
<dbReference type="InterPro" id="IPR037066">
    <property type="entry name" value="Plug_dom_sf"/>
</dbReference>
<dbReference type="Proteomes" id="UP000014174">
    <property type="component" value="Unassembled WGS sequence"/>
</dbReference>